<accession>A0A8T1MEG0</accession>
<proteinExistence type="predicted"/>
<evidence type="ECO:0000256" key="1">
    <source>
        <dbReference type="SAM" id="Coils"/>
    </source>
</evidence>
<dbReference type="Proteomes" id="UP000286415">
    <property type="component" value="Unassembled WGS sequence"/>
</dbReference>
<feature type="region of interest" description="Disordered" evidence="2">
    <location>
        <begin position="972"/>
        <end position="1030"/>
    </location>
</feature>
<feature type="region of interest" description="Disordered" evidence="2">
    <location>
        <begin position="1791"/>
        <end position="1817"/>
    </location>
</feature>
<feature type="region of interest" description="Disordered" evidence="2">
    <location>
        <begin position="1764"/>
        <end position="1783"/>
    </location>
</feature>
<dbReference type="OrthoDB" id="6287961at2759"/>
<feature type="region of interest" description="Disordered" evidence="2">
    <location>
        <begin position="661"/>
        <end position="729"/>
    </location>
</feature>
<evidence type="ECO:0000313" key="4">
    <source>
        <dbReference type="Proteomes" id="UP000286415"/>
    </source>
</evidence>
<feature type="compositionally biased region" description="Basic and acidic residues" evidence="2">
    <location>
        <begin position="703"/>
        <end position="713"/>
    </location>
</feature>
<feature type="compositionally biased region" description="Basic and acidic residues" evidence="2">
    <location>
        <begin position="1176"/>
        <end position="1215"/>
    </location>
</feature>
<protein>
    <submittedName>
        <fullName evidence="3">Uncharacterized protein</fullName>
    </submittedName>
</protein>
<feature type="region of interest" description="Disordered" evidence="2">
    <location>
        <begin position="1081"/>
        <end position="1215"/>
    </location>
</feature>
<keyword evidence="4" id="KW-1185">Reference proteome</keyword>
<feature type="compositionally biased region" description="Basic and acidic residues" evidence="2">
    <location>
        <begin position="1004"/>
        <end position="1030"/>
    </location>
</feature>
<reference evidence="3 4" key="2">
    <citation type="journal article" date="2021" name="Genomics">
        <title>High-quality reference genome for Clonorchis sinensis.</title>
        <authorList>
            <person name="Young N.D."/>
            <person name="Stroehlein A.J."/>
            <person name="Kinkar L."/>
            <person name="Wang T."/>
            <person name="Sohn W.M."/>
            <person name="Chang B.C.H."/>
            <person name="Kaur P."/>
            <person name="Weisz D."/>
            <person name="Dudchenko O."/>
            <person name="Aiden E.L."/>
            <person name="Korhonen P.K."/>
            <person name="Gasser R.B."/>
        </authorList>
    </citation>
    <scope>NUCLEOTIDE SEQUENCE [LARGE SCALE GENOMIC DNA]</scope>
    <source>
        <strain evidence="3">Cs-k2</strain>
    </source>
</reference>
<name>A0A8T1MEG0_CLOSI</name>
<gene>
    <name evidence="3" type="ORF">CSKR_107605</name>
</gene>
<feature type="region of interest" description="Disordered" evidence="2">
    <location>
        <begin position="579"/>
        <end position="614"/>
    </location>
</feature>
<organism evidence="3 4">
    <name type="scientific">Clonorchis sinensis</name>
    <name type="common">Chinese liver fluke</name>
    <dbReference type="NCBI Taxonomy" id="79923"/>
    <lineage>
        <taxon>Eukaryota</taxon>
        <taxon>Metazoa</taxon>
        <taxon>Spiralia</taxon>
        <taxon>Lophotrochozoa</taxon>
        <taxon>Platyhelminthes</taxon>
        <taxon>Trematoda</taxon>
        <taxon>Digenea</taxon>
        <taxon>Opisthorchiida</taxon>
        <taxon>Opisthorchiata</taxon>
        <taxon>Opisthorchiidae</taxon>
        <taxon>Clonorchis</taxon>
    </lineage>
</organism>
<feature type="region of interest" description="Disordered" evidence="2">
    <location>
        <begin position="1"/>
        <end position="44"/>
    </location>
</feature>
<feature type="region of interest" description="Disordered" evidence="2">
    <location>
        <begin position="1045"/>
        <end position="1069"/>
    </location>
</feature>
<feature type="compositionally biased region" description="Polar residues" evidence="2">
    <location>
        <begin position="7"/>
        <end position="27"/>
    </location>
</feature>
<feature type="region of interest" description="Disordered" evidence="2">
    <location>
        <begin position="237"/>
        <end position="274"/>
    </location>
</feature>
<dbReference type="EMBL" id="NIRI02000042">
    <property type="protein sequence ID" value="KAG5447101.1"/>
    <property type="molecule type" value="Genomic_DNA"/>
</dbReference>
<feature type="compositionally biased region" description="Basic and acidic residues" evidence="2">
    <location>
        <begin position="1153"/>
        <end position="1167"/>
    </location>
</feature>
<feature type="compositionally biased region" description="Basic and acidic residues" evidence="2">
    <location>
        <begin position="1081"/>
        <end position="1090"/>
    </location>
</feature>
<feature type="compositionally biased region" description="Acidic residues" evidence="2">
    <location>
        <begin position="249"/>
        <end position="259"/>
    </location>
</feature>
<evidence type="ECO:0000256" key="2">
    <source>
        <dbReference type="SAM" id="MobiDB-lite"/>
    </source>
</evidence>
<feature type="coiled-coil region" evidence="1">
    <location>
        <begin position="276"/>
        <end position="303"/>
    </location>
</feature>
<feature type="compositionally biased region" description="Acidic residues" evidence="2">
    <location>
        <begin position="602"/>
        <end position="614"/>
    </location>
</feature>
<keyword evidence="1" id="KW-0175">Coiled coil</keyword>
<sequence length="2261" mass="255061">MLKEQRSASNISLSVPSEIASSGTALSGTEEKSTRSRSAPPDFRVNQNCDRLLEAFQHYYTSLPITLNAEDSPAVMTDFYRTIKSMPKYLIAPDGHIPNSIVRQFLKPEAAPIEDSEQAMTEATSQHAHLEQLINRYLSDERTRDTLSSITFLKDVALLRVATSAGGAEKIRNELMTSLAIEVEGLLERPCEQVVDEDSMDEDEAARMEKSSELHRAARQFAKQAVQKHFEQKIKQALQKQGGERKLDEEDSFVEEVDMEDKQPSPVRSGLSPTNYRQEEDLIDRIEKDHTQAIQERRRVEVERTLPFDFVKNTLEKLAQEWGGMAQVMDVIFNAVHKNQDALDKLDGFLKSREARVGVINSVVSPTWAMLYLGIMLGADRLVIKQLDVITDPATSPEIQTSGMAQLINFLGTAPRVEAFRKEFQAARKLLEVTLATRGIPKEVAKNLLNEALSGNTDAKNRVGNWLQFEKLDELLNAVRMCNKDKCAMLLNELDAARKDLQHRRSEEAPDMSPLSADASLLAQLDEDAKRVMQYDGIQEADEDETVQKKLSPAVQALKHADQTGPVISELSVSVKDSRSVSSTFASSEKTGSRAKGLRGENEDESERGEEEDYDIEFSSGRFSRGLDEYTRASMRLTALEADDQIRVMQGRAMIGGLLTRTRQKSRMSERPRRSTTRLTGLKSASGHRDETTAREGAVSHTKSGESRTKEQQEMEEDTFDHEDTHEDTHLDTLDGELFMSDEDTDELLKAMGGEMGTAAPLGVGVAEESVTEVTGSQPARYPDPAFDYGHVRRFEAHPTDLKHPITFKVIELYPDTVEALLAATIKTPWFANKNVAHRKEPVAVEIMRGITTIKHQDYLMEAVEALVQLRRQYGLGINCCNYIIKQSKKVFDKYMSLLKKTKKTRAEAKSDIFVRALAMLSIATNFGLDIAQELQQLEDEYTKAMNRKARTSIHDDRLSVSSAVSAYSWRKTPGRVAAESKPKRERKGKKGMVPDTEAGISSEEERSEKREQGEKVEQEKLEKVEREETEKMIQEQVERELAKVELEEQHKEEELSPEEQKRRRAQKREEIEAKLRKKLLEQKARDRTSARQRVGQVIEKTSSSGSTVPPERSESEEIERETEHGVSGPSRILAKKRMLQEKDMVSSSSHEVSARELEEEIAIARHEIKRRRKAKSSEEEERKPVTRKSPFEIGKEETVPSDKHTKSGEPAEHYWRPPVSLVEMKVSKEEEEIVEEAAKVPLIKLPTVPKPIDRSSVTSSLKEFLGKQGHTVGSGLVPSVSLKALAGALQDPQQMAEAEHVIGIIQKELGVDESDPIRLIKRMRDQMDGMPEAKFQPFNKMINLLSVLLAVESGEAVADDTDQEKGPPLTFMGQAEASRQRQKLLMALMDDIISQLSYEYTMLNDLSPQQRAVWLTLETQADSVKETCEKIGFLVSSKVLTPELASLVTSLFMMTLVDLEAILRQGHDLRESEQQNIYRQAKMMLEVLSWFNVKPRKLIESLEEFSYLMSYQPILENPPSPQVNPQQLEIILPLSYVDMVEEGTFGDFRKVEFVPDDNRVPLEDMYLQKQGRTKAVTRAGVDEPNKNTWLVMMTGRLSEIHRTFDQHLMQLDPECPIVRLSARLADGLAQLTQEETEEDTERSEFDEDEARIMAFETGKITITNKGFESANTLSLRRKTIPGVSRQQAAFEKMSRIDETLSPLPRLKSPTLPQVRGRAIAHLVLEDRQKVLALLPRSVVKSHLKSGQEMQRLYHTGSLALISADRDAPPSPRPSTPQVPRRPVYKRHKELPVHLARHASPTVRSPEPKTRQSQSRSLLAKLKTETISPPTSPWELTVREDTQEPEIATVPPPTATVASSLELTELDKLELFKPPDKDESGISSFQTKQLDQTALNVEPSSSSIPVKIIAPWERREELQEQFLATSPEEVVVIKESKKSGVWNWFDNLVQAKSAASKASAVQLDPERRRQQSFIRLKPIKLLQALEAKVTRLQNLVENIQECPTLAIATLPTDSDQTSDVPSTTTESVMDFRLPRRVGANFFSPTTARPHKHEKLGKRRGSMKKLLPHKQADPELSQLAGLSRTRRRLRKSTDLPTITSVEKLTANLDTVTRYLKSVMPPGNLTRLLAQLRSEKTSAEAVAELESALIEATQKARTSEADAQLDFVRLSSRPSKIPLSQWKVLDIPQKIERSPSDMFQSETQGVHCRYAQLARKGFHKQDLSIAAHLMRMELVNCINKAIQERAYQRIQSSMRECLKKVIN</sequence>
<comment type="caution">
    <text evidence="3">The sequence shown here is derived from an EMBL/GenBank/DDBJ whole genome shotgun (WGS) entry which is preliminary data.</text>
</comment>
<reference evidence="3 4" key="1">
    <citation type="journal article" date="2018" name="Biotechnol. Adv.">
        <title>Improved genomic resources and new bioinformatic workflow for the carcinogenic parasite Clonorchis sinensis: Biotechnological implications.</title>
        <authorList>
            <person name="Wang D."/>
            <person name="Korhonen P.K."/>
            <person name="Gasser R.B."/>
            <person name="Young N.D."/>
        </authorList>
    </citation>
    <scope>NUCLEOTIDE SEQUENCE [LARGE SCALE GENOMIC DNA]</scope>
    <source>
        <strain evidence="3">Cs-k2</strain>
    </source>
</reference>
<evidence type="ECO:0000313" key="3">
    <source>
        <dbReference type="EMBL" id="KAG5447101.1"/>
    </source>
</evidence>